<keyword evidence="1" id="KW-1185">Reference proteome</keyword>
<proteinExistence type="predicted"/>
<organism evidence="1 2">
    <name type="scientific">Danio rerio</name>
    <name type="common">Zebrafish</name>
    <name type="synonym">Brachydanio rerio</name>
    <dbReference type="NCBI Taxonomy" id="7955"/>
    <lineage>
        <taxon>Eukaryota</taxon>
        <taxon>Metazoa</taxon>
        <taxon>Chordata</taxon>
        <taxon>Craniata</taxon>
        <taxon>Vertebrata</taxon>
        <taxon>Euteleostomi</taxon>
        <taxon>Actinopterygii</taxon>
        <taxon>Neopterygii</taxon>
        <taxon>Teleostei</taxon>
        <taxon>Ostariophysi</taxon>
        <taxon>Cypriniformes</taxon>
        <taxon>Danionidae</taxon>
        <taxon>Danioninae</taxon>
        <taxon>Danio</taxon>
    </lineage>
</organism>
<gene>
    <name evidence="2" type="primary">LOC101886255</name>
</gene>
<evidence type="ECO:0000313" key="2">
    <source>
        <dbReference type="RefSeq" id="XP_073778049.1"/>
    </source>
</evidence>
<name>A0AC58H7U1_DANRE</name>
<reference evidence="2" key="1">
    <citation type="submission" date="2025-08" db="UniProtKB">
        <authorList>
            <consortium name="RefSeq"/>
        </authorList>
    </citation>
    <scope>IDENTIFICATION</scope>
    <source>
        <strain evidence="2">Tuebingen</strain>
        <tissue evidence="2">Fibroblasts and whole tissue</tissue>
    </source>
</reference>
<accession>A0AC58H7U1</accession>
<keyword evidence="2" id="KW-0808">Transferase</keyword>
<evidence type="ECO:0000313" key="1">
    <source>
        <dbReference type="Proteomes" id="UP000000437"/>
    </source>
</evidence>
<sequence>MIFLCLNYSLAELIMGVRVSRGTMMSVLQIHRSEKDILQSRAAEIQREIQQGERKIFSEVLDLSSGDLHGGGIKPITFVRQVLAACSYPALLEDQSLPSDVRQRAEDLLRECAGGSVGSYSESSGMAKVRECVCEFISRRDGGVSSSPDNIFISTGSQTALMKLLTVLIRPEHSCRTGVLVPEPGYATFRLALQAQQAAVIPYQLCEDQGWTLQIQELRRALQSATHICTPAAIYICNPGNPTGHVQSRTSIEEVIRFAAEEKLFILADEVYQDCVFADEADFVSYKKVLSEMESPISSTVELASFHSASKGFMGECGLRGGYVELVNVDPAVQRYIRTLFSTRSCPPVPGQIAIQLMVDPPKPGDPSFPAFTEEVQSIRDVVCRNVRLIQEVCRELPGVRCQPLKAGFFVYPRLQIPPKAIKWAKEHQMKADMLYCMRLLEEEGLHVRPGCEYGQAEDTYHIRLFVGTRADTMEAALRRLKTFHTRFLEDFS</sequence>
<keyword evidence="2" id="KW-0032">Aminotransferase</keyword>
<protein>
    <submittedName>
        <fullName evidence="2">Alanine aminotransferase 2 isoform X1</fullName>
    </submittedName>
</protein>
<dbReference type="RefSeq" id="XP_073778049.1">
    <property type="nucleotide sequence ID" value="XM_073921948.1"/>
</dbReference>
<dbReference type="Proteomes" id="UP000000437">
    <property type="component" value="Chromosome 2"/>
</dbReference>